<sequence length="115" mass="12673">MTLSSSSSSSSSVTHKAPVSPLVPKLDYFILNSWHPSLILPGSRYSMSTRQRSSLLPLCPRRDYHGALYGKFMHVLPTSTLAVLCRWYMAGEASVTKSVSEERQKQVVAVGCVNL</sequence>
<reference evidence="1 2" key="1">
    <citation type="submission" date="2019-05" db="EMBL/GenBank/DDBJ databases">
        <title>Another draft genome of Portunus trituberculatus and its Hox gene families provides insights of decapod evolution.</title>
        <authorList>
            <person name="Jeong J.-H."/>
            <person name="Song I."/>
            <person name="Kim S."/>
            <person name="Choi T."/>
            <person name="Kim D."/>
            <person name="Ryu S."/>
            <person name="Kim W."/>
        </authorList>
    </citation>
    <scope>NUCLEOTIDE SEQUENCE [LARGE SCALE GENOMIC DNA]</scope>
    <source>
        <tissue evidence="1">Muscle</tissue>
    </source>
</reference>
<proteinExistence type="predicted"/>
<keyword evidence="2" id="KW-1185">Reference proteome</keyword>
<dbReference type="EMBL" id="VSRR010039762">
    <property type="protein sequence ID" value="MPC74811.1"/>
    <property type="molecule type" value="Genomic_DNA"/>
</dbReference>
<evidence type="ECO:0000313" key="1">
    <source>
        <dbReference type="EMBL" id="MPC74811.1"/>
    </source>
</evidence>
<evidence type="ECO:0000313" key="2">
    <source>
        <dbReference type="Proteomes" id="UP000324222"/>
    </source>
</evidence>
<organism evidence="1 2">
    <name type="scientific">Portunus trituberculatus</name>
    <name type="common">Swimming crab</name>
    <name type="synonym">Neptunus trituberculatus</name>
    <dbReference type="NCBI Taxonomy" id="210409"/>
    <lineage>
        <taxon>Eukaryota</taxon>
        <taxon>Metazoa</taxon>
        <taxon>Ecdysozoa</taxon>
        <taxon>Arthropoda</taxon>
        <taxon>Crustacea</taxon>
        <taxon>Multicrustacea</taxon>
        <taxon>Malacostraca</taxon>
        <taxon>Eumalacostraca</taxon>
        <taxon>Eucarida</taxon>
        <taxon>Decapoda</taxon>
        <taxon>Pleocyemata</taxon>
        <taxon>Brachyura</taxon>
        <taxon>Eubrachyura</taxon>
        <taxon>Portunoidea</taxon>
        <taxon>Portunidae</taxon>
        <taxon>Portuninae</taxon>
        <taxon>Portunus</taxon>
    </lineage>
</organism>
<dbReference type="AlphaFoldDB" id="A0A5B7HPF1"/>
<dbReference type="Proteomes" id="UP000324222">
    <property type="component" value="Unassembled WGS sequence"/>
</dbReference>
<accession>A0A5B7HPF1</accession>
<protein>
    <submittedName>
        <fullName evidence="1">Uncharacterized protein</fullName>
    </submittedName>
</protein>
<name>A0A5B7HPF1_PORTR</name>
<comment type="caution">
    <text evidence="1">The sequence shown here is derived from an EMBL/GenBank/DDBJ whole genome shotgun (WGS) entry which is preliminary data.</text>
</comment>
<gene>
    <name evidence="1" type="ORF">E2C01_069187</name>
</gene>